<proteinExistence type="predicted"/>
<protein>
    <submittedName>
        <fullName evidence="1">Uncharacterized protein</fullName>
    </submittedName>
</protein>
<name>A0A150PCU1_SORCE</name>
<dbReference type="Proteomes" id="UP000075420">
    <property type="component" value="Unassembled WGS sequence"/>
</dbReference>
<evidence type="ECO:0000313" key="2">
    <source>
        <dbReference type="Proteomes" id="UP000075420"/>
    </source>
</evidence>
<gene>
    <name evidence="1" type="ORF">BE08_37290</name>
</gene>
<evidence type="ECO:0000313" key="1">
    <source>
        <dbReference type="EMBL" id="KYF53503.1"/>
    </source>
</evidence>
<sequence length="385" mass="42477">MSRSSADTATVYGPEADVIMTATILGFAAARIMQHQPFSFDMENPHDWTAMNGNKQGEFLRDYQGFLNALSALSEVLENNGIDATQLKDAQSAEWEPGALITGRAGGAASGNKHKGVKGEWQQFLREQEVKSPIGYCGRGAYTGFIDDPSIFQASLLQPTKRRVIPNANRKRWNPGQPYWGLIDRGNVAGPQNSVNLSNDPRVGMGPIQWNGNAPGVVGYTHGMSWAMREAVKEGPWITPYEIATGSDTTKMASCFACTTYMYAAGYPPSSIHLGRGESWVPLPEEDEGDLYNTIARSMNLRWHLDCYNYLRLGGYMLNFHSGYKLATTEHKTALTALGNKLEAIDREEAGNIVLDALTVHESDWKRINRALKPATKKSKPTYFA</sequence>
<reference evidence="1 2" key="1">
    <citation type="submission" date="2014-02" db="EMBL/GenBank/DDBJ databases">
        <title>The small core and large imbalanced accessory genome model reveals a collaborative survival strategy of Sorangium cellulosum strains in nature.</title>
        <authorList>
            <person name="Han K."/>
            <person name="Peng R."/>
            <person name="Blom J."/>
            <person name="Li Y.-Z."/>
        </authorList>
    </citation>
    <scope>NUCLEOTIDE SEQUENCE [LARGE SCALE GENOMIC DNA]</scope>
    <source>
        <strain evidence="1 2">So0157-25</strain>
    </source>
</reference>
<dbReference type="AlphaFoldDB" id="A0A150PCU1"/>
<accession>A0A150PCU1</accession>
<organism evidence="1 2">
    <name type="scientific">Sorangium cellulosum</name>
    <name type="common">Polyangium cellulosum</name>
    <dbReference type="NCBI Taxonomy" id="56"/>
    <lineage>
        <taxon>Bacteria</taxon>
        <taxon>Pseudomonadati</taxon>
        <taxon>Myxococcota</taxon>
        <taxon>Polyangia</taxon>
        <taxon>Polyangiales</taxon>
        <taxon>Polyangiaceae</taxon>
        <taxon>Sorangium</taxon>
    </lineage>
</organism>
<comment type="caution">
    <text evidence="1">The sequence shown here is derived from an EMBL/GenBank/DDBJ whole genome shotgun (WGS) entry which is preliminary data.</text>
</comment>
<dbReference type="EMBL" id="JELY01002129">
    <property type="protein sequence ID" value="KYF53503.1"/>
    <property type="molecule type" value="Genomic_DNA"/>
</dbReference>